<dbReference type="AlphaFoldDB" id="U4LVX8"/>
<dbReference type="Proteomes" id="UP000018144">
    <property type="component" value="Unassembled WGS sequence"/>
</dbReference>
<accession>U4LVX8</accession>
<sequence>MTFCSCGFSAAMPVKEGLFPSTPMKKNVAFPIEFLDLRPEGGEGDTWRVLGTELKWKHEEFWKNYPKVSDGLAVLVKNAWDTWINVKHDVERRRAEKLRIPADQGIVNTGRHGMDGGDVIGISNRQKIMVLLQEVLFWYSQPQFRSFLHNSGM</sequence>
<gene>
    <name evidence="1" type="ORF">PCON_13776</name>
</gene>
<protein>
    <submittedName>
        <fullName evidence="1">Uncharacterized protein</fullName>
    </submittedName>
</protein>
<keyword evidence="2" id="KW-1185">Reference proteome</keyword>
<reference evidence="1 2" key="1">
    <citation type="journal article" date="2013" name="PLoS Genet.">
        <title>The genome and development-dependent transcriptomes of Pyronema confluens: a window into fungal evolution.</title>
        <authorList>
            <person name="Traeger S."/>
            <person name="Altegoer F."/>
            <person name="Freitag M."/>
            <person name="Gabaldon T."/>
            <person name="Kempken F."/>
            <person name="Kumar A."/>
            <person name="Marcet-Houben M."/>
            <person name="Poggeler S."/>
            <person name="Stajich J.E."/>
            <person name="Nowrousian M."/>
        </authorList>
    </citation>
    <scope>NUCLEOTIDE SEQUENCE [LARGE SCALE GENOMIC DNA]</scope>
    <source>
        <strain evidence="2">CBS 100304</strain>
        <tissue evidence="1">Vegetative mycelium</tissue>
    </source>
</reference>
<evidence type="ECO:0000313" key="2">
    <source>
        <dbReference type="Proteomes" id="UP000018144"/>
    </source>
</evidence>
<dbReference type="EMBL" id="HF935934">
    <property type="protein sequence ID" value="CCX32921.1"/>
    <property type="molecule type" value="Genomic_DNA"/>
</dbReference>
<evidence type="ECO:0000313" key="1">
    <source>
        <dbReference type="EMBL" id="CCX32921.1"/>
    </source>
</evidence>
<name>U4LVX8_PYROM</name>
<organism evidence="1 2">
    <name type="scientific">Pyronema omphalodes (strain CBS 100304)</name>
    <name type="common">Pyronema confluens</name>
    <dbReference type="NCBI Taxonomy" id="1076935"/>
    <lineage>
        <taxon>Eukaryota</taxon>
        <taxon>Fungi</taxon>
        <taxon>Dikarya</taxon>
        <taxon>Ascomycota</taxon>
        <taxon>Pezizomycotina</taxon>
        <taxon>Pezizomycetes</taxon>
        <taxon>Pezizales</taxon>
        <taxon>Pyronemataceae</taxon>
        <taxon>Pyronema</taxon>
    </lineage>
</organism>
<proteinExistence type="predicted"/>